<dbReference type="AlphaFoldDB" id="A0A6J4Q556"/>
<dbReference type="PANTHER" id="PTHR30177">
    <property type="entry name" value="GLYCINE BETAINE/L-PROLINE TRANSPORT SYSTEM PERMEASE PROTEIN PROW"/>
    <property type="match status" value="1"/>
</dbReference>
<reference evidence="8" key="1">
    <citation type="submission" date="2020-02" db="EMBL/GenBank/DDBJ databases">
        <authorList>
            <person name="Meier V. D."/>
        </authorList>
    </citation>
    <scope>NUCLEOTIDE SEQUENCE</scope>
    <source>
        <strain evidence="8">AVDCRST_MAG80</strain>
    </source>
</reference>
<evidence type="ECO:0000313" key="8">
    <source>
        <dbReference type="EMBL" id="CAA9433631.1"/>
    </source>
</evidence>
<dbReference type="SUPFAM" id="SSF161098">
    <property type="entry name" value="MetI-like"/>
    <property type="match status" value="1"/>
</dbReference>
<dbReference type="CDD" id="cd06261">
    <property type="entry name" value="TM_PBP2"/>
    <property type="match status" value="1"/>
</dbReference>
<evidence type="ECO:0000256" key="6">
    <source>
        <dbReference type="RuleBase" id="RU363032"/>
    </source>
</evidence>
<organism evidence="8">
    <name type="scientific">uncultured Rubrobacteraceae bacterium</name>
    <dbReference type="NCBI Taxonomy" id="349277"/>
    <lineage>
        <taxon>Bacteria</taxon>
        <taxon>Bacillati</taxon>
        <taxon>Actinomycetota</taxon>
        <taxon>Rubrobacteria</taxon>
        <taxon>Rubrobacterales</taxon>
        <taxon>Rubrobacteraceae</taxon>
        <taxon>environmental samples</taxon>
    </lineage>
</organism>
<gene>
    <name evidence="8" type="ORF">AVDCRST_MAG80-748</name>
</gene>
<name>A0A6J4Q556_9ACTN</name>
<evidence type="ECO:0000256" key="2">
    <source>
        <dbReference type="ARBA" id="ARBA00022448"/>
    </source>
</evidence>
<comment type="similarity">
    <text evidence="6">Belongs to the binding-protein-dependent transport system permease family.</text>
</comment>
<dbReference type="GO" id="GO:0055085">
    <property type="term" value="P:transmembrane transport"/>
    <property type="evidence" value="ECO:0007669"/>
    <property type="project" value="InterPro"/>
</dbReference>
<dbReference type="GO" id="GO:0005886">
    <property type="term" value="C:plasma membrane"/>
    <property type="evidence" value="ECO:0007669"/>
    <property type="project" value="UniProtKB-SubCell"/>
</dbReference>
<feature type="transmembrane region" description="Helical" evidence="6">
    <location>
        <begin position="20"/>
        <end position="45"/>
    </location>
</feature>
<proteinExistence type="inferred from homology"/>
<dbReference type="GO" id="GO:0031460">
    <property type="term" value="P:glycine betaine transport"/>
    <property type="evidence" value="ECO:0007669"/>
    <property type="project" value="TreeGrafter"/>
</dbReference>
<feature type="domain" description="ABC transmembrane type-1" evidence="7">
    <location>
        <begin position="19"/>
        <end position="202"/>
    </location>
</feature>
<evidence type="ECO:0000256" key="4">
    <source>
        <dbReference type="ARBA" id="ARBA00022989"/>
    </source>
</evidence>
<evidence type="ECO:0000256" key="3">
    <source>
        <dbReference type="ARBA" id="ARBA00022692"/>
    </source>
</evidence>
<dbReference type="InterPro" id="IPR051204">
    <property type="entry name" value="ABC_transp_perm/SBD"/>
</dbReference>
<keyword evidence="2 6" id="KW-0813">Transport</keyword>
<dbReference type="Pfam" id="PF00528">
    <property type="entry name" value="BPD_transp_1"/>
    <property type="match status" value="1"/>
</dbReference>
<evidence type="ECO:0000256" key="5">
    <source>
        <dbReference type="ARBA" id="ARBA00023136"/>
    </source>
</evidence>
<protein>
    <submittedName>
        <fullName evidence="8">ABC transporter, permease protein (Cluster 13, osmolytes)</fullName>
    </submittedName>
</protein>
<keyword evidence="5 6" id="KW-0472">Membrane</keyword>
<feature type="transmembrane region" description="Helical" evidence="6">
    <location>
        <begin position="133"/>
        <end position="159"/>
    </location>
</feature>
<dbReference type="Gene3D" id="1.10.3720.10">
    <property type="entry name" value="MetI-like"/>
    <property type="match status" value="1"/>
</dbReference>
<dbReference type="FunFam" id="1.10.3720.10:FF:000001">
    <property type="entry name" value="Glycine betaine ABC transporter, permease"/>
    <property type="match status" value="1"/>
</dbReference>
<dbReference type="PROSITE" id="PS50928">
    <property type="entry name" value="ABC_TM1"/>
    <property type="match status" value="1"/>
</dbReference>
<dbReference type="PANTHER" id="PTHR30177:SF4">
    <property type="entry name" value="OSMOPROTECTANT IMPORT PERMEASE PROTEIN OSMW"/>
    <property type="match status" value="1"/>
</dbReference>
<keyword evidence="4 6" id="KW-1133">Transmembrane helix</keyword>
<dbReference type="EMBL" id="CADCVC010000063">
    <property type="protein sequence ID" value="CAA9433631.1"/>
    <property type="molecule type" value="Genomic_DNA"/>
</dbReference>
<dbReference type="InterPro" id="IPR035906">
    <property type="entry name" value="MetI-like_sf"/>
</dbReference>
<sequence>MGSFLSYLSSRWDGLLELAAAHAAVVFVSLLIAVAIGVTAGVFVYRRERAAEVVLAVASTFLTIPSFALFGLLVPVMGLGWPPTVFALVMYALLPIVRNTVTGLREVDQAITESAQGMGMSGWERLLRIELPLAWPVILTGVRVSTLIIVGITAVAAFVNGPGLGSDIFQGISRIGSAVALNQVLGAVLAIVVLAIIFDGFFAILGKLTTSKGLDT</sequence>
<comment type="subcellular location">
    <subcellularLocation>
        <location evidence="6">Cell membrane</location>
        <topology evidence="6">Multi-pass membrane protein</topology>
    </subcellularLocation>
    <subcellularLocation>
        <location evidence="1">Membrane</location>
        <topology evidence="1">Multi-pass membrane protein</topology>
    </subcellularLocation>
</comment>
<dbReference type="InterPro" id="IPR000515">
    <property type="entry name" value="MetI-like"/>
</dbReference>
<keyword evidence="3 6" id="KW-0812">Transmembrane</keyword>
<feature type="transmembrane region" description="Helical" evidence="6">
    <location>
        <begin position="52"/>
        <end position="73"/>
    </location>
</feature>
<feature type="transmembrane region" description="Helical" evidence="6">
    <location>
        <begin position="79"/>
        <end position="97"/>
    </location>
</feature>
<feature type="transmembrane region" description="Helical" evidence="6">
    <location>
        <begin position="179"/>
        <end position="205"/>
    </location>
</feature>
<accession>A0A6J4Q556</accession>
<evidence type="ECO:0000256" key="1">
    <source>
        <dbReference type="ARBA" id="ARBA00004141"/>
    </source>
</evidence>
<evidence type="ECO:0000259" key="7">
    <source>
        <dbReference type="PROSITE" id="PS50928"/>
    </source>
</evidence>